<proteinExistence type="inferred from homology"/>
<dbReference type="GO" id="GO:0016818">
    <property type="term" value="F:hydrolase activity, acting on acid anhydrides, in phosphorus-containing anhydrides"/>
    <property type="evidence" value="ECO:0007669"/>
    <property type="project" value="InterPro"/>
</dbReference>
<keyword evidence="3" id="KW-0067">ATP-binding</keyword>
<feature type="domain" description="Helicase ATP-binding" evidence="5">
    <location>
        <begin position="38"/>
        <end position="313"/>
    </location>
</feature>
<keyword evidence="6" id="KW-0347">Helicase</keyword>
<evidence type="ECO:0000256" key="1">
    <source>
        <dbReference type="ARBA" id="ARBA00022741"/>
    </source>
</evidence>
<evidence type="ECO:0000256" key="2">
    <source>
        <dbReference type="ARBA" id="ARBA00022801"/>
    </source>
</evidence>
<comment type="similarity">
    <text evidence="4">Belongs to the helicase family. DinG subfamily.</text>
</comment>
<dbReference type="Pfam" id="PF13307">
    <property type="entry name" value="Helicase_C_2"/>
    <property type="match status" value="1"/>
</dbReference>
<name>A0A0W1AW88_9BACL</name>
<dbReference type="SMART" id="SM00491">
    <property type="entry name" value="HELICc2"/>
    <property type="match status" value="1"/>
</dbReference>
<dbReference type="InterPro" id="IPR014013">
    <property type="entry name" value="Helic_SF1/SF2_ATP-bd_DinG/Rad3"/>
</dbReference>
<dbReference type="Gene3D" id="3.40.50.300">
    <property type="entry name" value="P-loop containing nucleotide triphosphate hydrolases"/>
    <property type="match status" value="2"/>
</dbReference>
<dbReference type="PANTHER" id="PTHR11472">
    <property type="entry name" value="DNA REPAIR DEAD HELICASE RAD3/XP-D SUBFAMILY MEMBER"/>
    <property type="match status" value="1"/>
</dbReference>
<dbReference type="SUPFAM" id="SSF52540">
    <property type="entry name" value="P-loop containing nucleoside triphosphate hydrolases"/>
    <property type="match status" value="1"/>
</dbReference>
<evidence type="ECO:0000259" key="5">
    <source>
        <dbReference type="PROSITE" id="PS51193"/>
    </source>
</evidence>
<dbReference type="InterPro" id="IPR006555">
    <property type="entry name" value="ATP-dep_Helicase_C"/>
</dbReference>
<protein>
    <submittedName>
        <fullName evidence="6">ATP-dependent helicase</fullName>
    </submittedName>
</protein>
<comment type="caution">
    <text evidence="6">The sequence shown here is derived from an EMBL/GenBank/DDBJ whole genome shotgun (WGS) entry which is preliminary data.</text>
</comment>
<dbReference type="GO" id="GO:0005524">
    <property type="term" value="F:ATP binding"/>
    <property type="evidence" value="ECO:0007669"/>
    <property type="project" value="UniProtKB-KW"/>
</dbReference>
<evidence type="ECO:0000256" key="3">
    <source>
        <dbReference type="ARBA" id="ARBA00022840"/>
    </source>
</evidence>
<dbReference type="AlphaFoldDB" id="A0A0W1AW88"/>
<dbReference type="InterPro" id="IPR045028">
    <property type="entry name" value="DinG/Rad3-like"/>
</dbReference>
<evidence type="ECO:0000256" key="4">
    <source>
        <dbReference type="ARBA" id="ARBA00038058"/>
    </source>
</evidence>
<sequence>MPDQILEVGLLATQYPFEYDRTRPFMEQVGEWVGDVFYEILPEAGFEVRDEQIYMAFQVERAFAEKKTIFAEAGVGTGKTLVYLLYSICYARYRGKPAIIACADESLIEQLVKPEGDIAKLAKHLNMSIDARLAKSPDKYMCLKKLDHARNNDDGSLPLESLYGTLPDFVHSHAPMQQFHAYGDRRDYPDLNDEQWNKINWDTFQDCFTCDMRHRCGQTLSRDHYRKSGDLIICSHDYYMEHVWTYEARKREGQIPLLPEHCAVVFDEGHLLESAAMKALGYKMKHVVFEELISRLLQNEIRETLAVLIDEAIMQSEQMFKYIRRQCRSIPGSDRKSIELNAPLIREVHRMRSVIAAIEEELVFESGLYTIDEYQLRIVEERLETIEIALRLFEDSGALICWATEDSDGLTLSVMPRNVKEVLQDSLFTQKMPIVFSSATLSVDKSFQYLKDSLGIQDFLSFSVDSPYDYEHQMNVYVPELRKGDFAEKMEISIKLIQQTEGRALLLFRTREELLQFKQLNSLRAESSKYSFLYEGDQEISYLISAFQRDEHSVLCAVTLWEGLDIPGPSLSNVIIWSLPYPPLDPVFMAKRAETSNPFEDVDLPYMLLRLKQGMGRLIRTGTDQGIVTVLAEAEGQHPVHEYITSVLPKGTKLQKLEV</sequence>
<keyword evidence="2" id="KW-0378">Hydrolase</keyword>
<dbReference type="GO" id="GO:0003678">
    <property type="term" value="F:DNA helicase activity"/>
    <property type="evidence" value="ECO:0007669"/>
    <property type="project" value="TreeGrafter"/>
</dbReference>
<keyword evidence="7" id="KW-1185">Reference proteome</keyword>
<dbReference type="EMBL" id="LCZJ02000026">
    <property type="protein sequence ID" value="KTD85625.1"/>
    <property type="molecule type" value="Genomic_DNA"/>
</dbReference>
<evidence type="ECO:0000313" key="6">
    <source>
        <dbReference type="EMBL" id="KTD85625.1"/>
    </source>
</evidence>
<accession>A0A0W1AW88</accession>
<dbReference type="OrthoDB" id="9803913at2"/>
<dbReference type="Proteomes" id="UP000054709">
    <property type="component" value="Unassembled WGS sequence"/>
</dbReference>
<dbReference type="GO" id="GO:0003676">
    <property type="term" value="F:nucleic acid binding"/>
    <property type="evidence" value="ECO:0007669"/>
    <property type="project" value="InterPro"/>
</dbReference>
<reference evidence="6 7" key="1">
    <citation type="journal article" date="2015" name="Int. Biodeterior. Biodegradation">
        <title>Physiological and genetic screening methods for the isolation of methyl tert-butyl ether-degrading bacteria for bioremediation purposes.</title>
        <authorList>
            <person name="Guisado I.M."/>
            <person name="Purswani J."/>
            <person name="Gonzalez Lopez J."/>
            <person name="Pozo C."/>
        </authorList>
    </citation>
    <scope>NUCLEOTIDE SEQUENCE [LARGE SCALE GENOMIC DNA]</scope>
    <source>
        <strain evidence="6 7">SH7</strain>
    </source>
</reference>
<gene>
    <name evidence="6" type="ORF">UQ64_19210</name>
</gene>
<evidence type="ECO:0000313" key="7">
    <source>
        <dbReference type="Proteomes" id="UP000054709"/>
    </source>
</evidence>
<dbReference type="GO" id="GO:0006139">
    <property type="term" value="P:nucleobase-containing compound metabolic process"/>
    <property type="evidence" value="ECO:0007669"/>
    <property type="project" value="InterPro"/>
</dbReference>
<dbReference type="InterPro" id="IPR027417">
    <property type="entry name" value="P-loop_NTPase"/>
</dbReference>
<organism evidence="6 7">
    <name type="scientific">Paenibacillus etheri</name>
    <dbReference type="NCBI Taxonomy" id="1306852"/>
    <lineage>
        <taxon>Bacteria</taxon>
        <taxon>Bacillati</taxon>
        <taxon>Bacillota</taxon>
        <taxon>Bacilli</taxon>
        <taxon>Bacillales</taxon>
        <taxon>Paenibacillaceae</taxon>
        <taxon>Paenibacillus</taxon>
    </lineage>
</organism>
<dbReference type="PROSITE" id="PS51193">
    <property type="entry name" value="HELICASE_ATP_BIND_2"/>
    <property type="match status" value="1"/>
</dbReference>
<dbReference type="PANTHER" id="PTHR11472:SF57">
    <property type="entry name" value="ATP-DEPENDENT HELICASE YPVA-RELATED"/>
    <property type="match status" value="1"/>
</dbReference>
<keyword evidence="1" id="KW-0547">Nucleotide-binding</keyword>